<dbReference type="Pfam" id="PF00589">
    <property type="entry name" value="Phage_integrase"/>
    <property type="match status" value="1"/>
</dbReference>
<dbReference type="InterPro" id="IPR002104">
    <property type="entry name" value="Integrase_catalytic"/>
</dbReference>
<comment type="similarity">
    <text evidence="1">Belongs to the 'phage' integrase family.</text>
</comment>
<dbReference type="InterPro" id="IPR011010">
    <property type="entry name" value="DNA_brk_join_enz"/>
</dbReference>
<gene>
    <name evidence="6" type="primary">intA</name>
    <name evidence="6" type="ORF">LMG1861_00063</name>
</gene>
<dbReference type="CDD" id="cd00801">
    <property type="entry name" value="INT_P4_C"/>
    <property type="match status" value="1"/>
</dbReference>
<dbReference type="PROSITE" id="PS51898">
    <property type="entry name" value="TYR_RECOMBINASE"/>
    <property type="match status" value="1"/>
</dbReference>
<dbReference type="GO" id="GO:0015074">
    <property type="term" value="P:DNA integration"/>
    <property type="evidence" value="ECO:0007669"/>
    <property type="project" value="UniProtKB-KW"/>
</dbReference>
<dbReference type="InterPro" id="IPR050808">
    <property type="entry name" value="Phage_Integrase"/>
</dbReference>
<organism evidence="6 7">
    <name type="scientific">Achromobacter piechaudii</name>
    <dbReference type="NCBI Taxonomy" id="72556"/>
    <lineage>
        <taxon>Bacteria</taxon>
        <taxon>Pseudomonadati</taxon>
        <taxon>Pseudomonadota</taxon>
        <taxon>Betaproteobacteria</taxon>
        <taxon>Burkholderiales</taxon>
        <taxon>Alcaligenaceae</taxon>
        <taxon>Achromobacter</taxon>
    </lineage>
</organism>
<evidence type="ECO:0000259" key="5">
    <source>
        <dbReference type="PROSITE" id="PS51898"/>
    </source>
</evidence>
<dbReference type="InterPro" id="IPR038488">
    <property type="entry name" value="Integrase_DNA-bd_sf"/>
</dbReference>
<evidence type="ECO:0000313" key="7">
    <source>
        <dbReference type="Proteomes" id="UP000494105"/>
    </source>
</evidence>
<dbReference type="Gene3D" id="3.30.160.390">
    <property type="entry name" value="Integrase, DNA-binding domain"/>
    <property type="match status" value="1"/>
</dbReference>
<dbReference type="InterPro" id="IPR013762">
    <property type="entry name" value="Integrase-like_cat_sf"/>
</dbReference>
<keyword evidence="3" id="KW-0238">DNA-binding</keyword>
<dbReference type="InterPro" id="IPR010998">
    <property type="entry name" value="Integrase_recombinase_N"/>
</dbReference>
<keyword evidence="2" id="KW-0229">DNA integration</keyword>
<protein>
    <submittedName>
        <fullName evidence="6">Prophage integrase IntA</fullName>
    </submittedName>
</protein>
<evidence type="ECO:0000256" key="2">
    <source>
        <dbReference type="ARBA" id="ARBA00022908"/>
    </source>
</evidence>
<dbReference type="EMBL" id="CADILD010000001">
    <property type="protein sequence ID" value="CAB3817277.1"/>
    <property type="molecule type" value="Genomic_DNA"/>
</dbReference>
<dbReference type="GO" id="GO:0003677">
    <property type="term" value="F:DNA binding"/>
    <property type="evidence" value="ECO:0007669"/>
    <property type="project" value="UniProtKB-KW"/>
</dbReference>
<reference evidence="6 7" key="1">
    <citation type="submission" date="2020-04" db="EMBL/GenBank/DDBJ databases">
        <authorList>
            <person name="De Canck E."/>
        </authorList>
    </citation>
    <scope>NUCLEOTIDE SEQUENCE [LARGE SCALE GENOMIC DNA]</scope>
    <source>
        <strain evidence="6 7">LMG 1861</strain>
    </source>
</reference>
<dbReference type="Pfam" id="PF13356">
    <property type="entry name" value="Arm-DNA-bind_3"/>
    <property type="match status" value="1"/>
</dbReference>
<sequence length="469" mass="52883">MSKITNRELEALTAADGGRILREDGGIVGRVRAGTRGLTVSFRYEYKLGGAKRDHALGSWPKKSLANIRAERDRVRVTAAEGIDPTAAKKAARIEKQKAVAATLAEAERDRVQVLTVQDLFDLWIVEGINRKDGNKEVARMFKRDILPHIGVTPLRGLTESALRALLRAAIEAGTVSKATHMLLGVKQMLAWAEKRQPWRGLLIDGNPADLISEDSILPPDHEEERTRVLSPNEIRELHEIFADMAANYEAAAPGTKYKHERPLKKESQLAVWISLGTLCRIGELLMARWEHVDLKAGTWFIPKENVKGRRGKKQNHYVRLSSFVLHRFQALHELTGKTAWCFPARNLTDSHVSVSAVSKQVGDRQERFMKRKPLKRRKHDNTLVLAGGKNGNWTPHDLRRTGATMMQQLGVSLDIIDRCQNHILAGSKVRRHYLHHDYAEEKADAWERLGQRLTEVLTQQSKMPAASR</sequence>
<dbReference type="InterPro" id="IPR025166">
    <property type="entry name" value="Integrase_DNA_bind_dom"/>
</dbReference>
<dbReference type="Gene3D" id="1.10.150.130">
    <property type="match status" value="1"/>
</dbReference>
<name>A0A6S7BT92_9BURK</name>
<dbReference type="RefSeq" id="WP_175127309.1">
    <property type="nucleotide sequence ID" value="NZ_CADILD010000001.1"/>
</dbReference>
<evidence type="ECO:0000313" key="6">
    <source>
        <dbReference type="EMBL" id="CAB3817277.1"/>
    </source>
</evidence>
<proteinExistence type="inferred from homology"/>
<evidence type="ECO:0000256" key="3">
    <source>
        <dbReference type="ARBA" id="ARBA00023125"/>
    </source>
</evidence>
<dbReference type="PANTHER" id="PTHR30629:SF2">
    <property type="entry name" value="PROPHAGE INTEGRASE INTS-RELATED"/>
    <property type="match status" value="1"/>
</dbReference>
<evidence type="ECO:0000256" key="4">
    <source>
        <dbReference type="ARBA" id="ARBA00023172"/>
    </source>
</evidence>
<evidence type="ECO:0000256" key="1">
    <source>
        <dbReference type="ARBA" id="ARBA00008857"/>
    </source>
</evidence>
<dbReference type="Proteomes" id="UP000494105">
    <property type="component" value="Unassembled WGS sequence"/>
</dbReference>
<keyword evidence="4" id="KW-0233">DNA recombination</keyword>
<dbReference type="PANTHER" id="PTHR30629">
    <property type="entry name" value="PROPHAGE INTEGRASE"/>
    <property type="match status" value="1"/>
</dbReference>
<feature type="domain" description="Tyr recombinase" evidence="5">
    <location>
        <begin position="225"/>
        <end position="448"/>
    </location>
</feature>
<dbReference type="SUPFAM" id="SSF56349">
    <property type="entry name" value="DNA breaking-rejoining enzymes"/>
    <property type="match status" value="1"/>
</dbReference>
<accession>A0A6S7BT92</accession>
<dbReference type="GO" id="GO:0006310">
    <property type="term" value="P:DNA recombination"/>
    <property type="evidence" value="ECO:0007669"/>
    <property type="project" value="UniProtKB-KW"/>
</dbReference>
<dbReference type="Gene3D" id="1.10.443.10">
    <property type="entry name" value="Intergrase catalytic core"/>
    <property type="match status" value="1"/>
</dbReference>
<dbReference type="AlphaFoldDB" id="A0A6S7BT92"/>